<evidence type="ECO:0000256" key="8">
    <source>
        <dbReference type="ARBA" id="ARBA00023136"/>
    </source>
</evidence>
<evidence type="ECO:0000256" key="6">
    <source>
        <dbReference type="ARBA" id="ARBA00022989"/>
    </source>
</evidence>
<name>A0ABQ9ZT88_9CRUS</name>
<reference evidence="10 11" key="1">
    <citation type="journal article" date="2023" name="Nucleic Acids Res.">
        <title>The hologenome of Daphnia magna reveals possible DNA methylation and microbiome-mediated evolution of the host genome.</title>
        <authorList>
            <person name="Chaturvedi A."/>
            <person name="Li X."/>
            <person name="Dhandapani V."/>
            <person name="Marshall H."/>
            <person name="Kissane S."/>
            <person name="Cuenca-Cambronero M."/>
            <person name="Asole G."/>
            <person name="Calvet F."/>
            <person name="Ruiz-Romero M."/>
            <person name="Marangio P."/>
            <person name="Guigo R."/>
            <person name="Rago D."/>
            <person name="Mirbahai L."/>
            <person name="Eastwood N."/>
            <person name="Colbourne J.K."/>
            <person name="Zhou J."/>
            <person name="Mallon E."/>
            <person name="Orsini L."/>
        </authorList>
    </citation>
    <scope>NUCLEOTIDE SEQUENCE [LARGE SCALE GENOMIC DNA]</scope>
    <source>
        <strain evidence="10">LRV0_1</strain>
    </source>
</reference>
<dbReference type="EMBL" id="JAOYFB010000005">
    <property type="protein sequence ID" value="KAK4016141.1"/>
    <property type="molecule type" value="Genomic_DNA"/>
</dbReference>
<evidence type="ECO:0000256" key="7">
    <source>
        <dbReference type="ARBA" id="ARBA00023128"/>
    </source>
</evidence>
<protein>
    <recommendedName>
        <fullName evidence="9">Mitochondrial pyruvate carrier</fullName>
    </recommendedName>
</protein>
<comment type="caution">
    <text evidence="10">The sequence shown here is derived from an EMBL/GenBank/DDBJ whole genome shotgun (WGS) entry which is preliminary data.</text>
</comment>
<keyword evidence="7 9" id="KW-0496">Mitochondrion</keyword>
<keyword evidence="8" id="KW-0472">Membrane</keyword>
<comment type="function">
    <text evidence="9">Mediates the uptake of pyruvate into mitochondria.</text>
</comment>
<keyword evidence="3 9" id="KW-0813">Transport</keyword>
<comment type="similarity">
    <text evidence="2 9">Belongs to the mitochondrial pyruvate carrier (MPC) (TC 2.A.105) family.</text>
</comment>
<evidence type="ECO:0000256" key="3">
    <source>
        <dbReference type="ARBA" id="ARBA00022448"/>
    </source>
</evidence>
<sequence>MATRRLINYLSSKEIRDWLMSTHFWGPFATWSIPIAAIADTQKDVNLISGKMTFGRDFLFSSFVDVLFNFHEIRMESEST</sequence>
<evidence type="ECO:0000313" key="10">
    <source>
        <dbReference type="EMBL" id="KAK4016141.1"/>
    </source>
</evidence>
<dbReference type="Pfam" id="PF03650">
    <property type="entry name" value="MPC"/>
    <property type="match status" value="1"/>
</dbReference>
<evidence type="ECO:0000313" key="11">
    <source>
        <dbReference type="Proteomes" id="UP001234178"/>
    </source>
</evidence>
<organism evidence="10 11">
    <name type="scientific">Daphnia magna</name>
    <dbReference type="NCBI Taxonomy" id="35525"/>
    <lineage>
        <taxon>Eukaryota</taxon>
        <taxon>Metazoa</taxon>
        <taxon>Ecdysozoa</taxon>
        <taxon>Arthropoda</taxon>
        <taxon>Crustacea</taxon>
        <taxon>Branchiopoda</taxon>
        <taxon>Diplostraca</taxon>
        <taxon>Cladocera</taxon>
        <taxon>Anomopoda</taxon>
        <taxon>Daphniidae</taxon>
        <taxon>Daphnia</taxon>
    </lineage>
</organism>
<comment type="subcellular location">
    <subcellularLocation>
        <location evidence="1 9">Mitochondrion inner membrane</location>
        <topology evidence="1 9">Multi-pass membrane protein</topology>
    </subcellularLocation>
</comment>
<keyword evidence="11" id="KW-1185">Reference proteome</keyword>
<proteinExistence type="inferred from homology"/>
<keyword evidence="5 9" id="KW-0999">Mitochondrion inner membrane</keyword>
<gene>
    <name evidence="10" type="ORF">OUZ56_031100</name>
</gene>
<accession>A0ABQ9ZT88</accession>
<evidence type="ECO:0000256" key="4">
    <source>
        <dbReference type="ARBA" id="ARBA00022692"/>
    </source>
</evidence>
<keyword evidence="6" id="KW-1133">Transmembrane helix</keyword>
<evidence type="ECO:0000256" key="1">
    <source>
        <dbReference type="ARBA" id="ARBA00004448"/>
    </source>
</evidence>
<evidence type="ECO:0000256" key="5">
    <source>
        <dbReference type="ARBA" id="ARBA00022792"/>
    </source>
</evidence>
<keyword evidence="4" id="KW-0812">Transmembrane</keyword>
<evidence type="ECO:0000256" key="9">
    <source>
        <dbReference type="RuleBase" id="RU363100"/>
    </source>
</evidence>
<dbReference type="Proteomes" id="UP001234178">
    <property type="component" value="Unassembled WGS sequence"/>
</dbReference>
<evidence type="ECO:0000256" key="2">
    <source>
        <dbReference type="ARBA" id="ARBA00006416"/>
    </source>
</evidence>
<dbReference type="InterPro" id="IPR005336">
    <property type="entry name" value="MPC"/>
</dbReference>